<reference evidence="1 2" key="1">
    <citation type="journal article" date="2017" name="Genome Biol.">
        <title>New reference genome sequences of hot pepper reveal the massive evolution of plant disease-resistance genes by retroduplication.</title>
        <authorList>
            <person name="Kim S."/>
            <person name="Park J."/>
            <person name="Yeom S.I."/>
            <person name="Kim Y.M."/>
            <person name="Seo E."/>
            <person name="Kim K.T."/>
            <person name="Kim M.S."/>
            <person name="Lee J.M."/>
            <person name="Cheong K."/>
            <person name="Shin H.S."/>
            <person name="Kim S.B."/>
            <person name="Han K."/>
            <person name="Lee J."/>
            <person name="Park M."/>
            <person name="Lee H.A."/>
            <person name="Lee H.Y."/>
            <person name="Lee Y."/>
            <person name="Oh S."/>
            <person name="Lee J.H."/>
            <person name="Choi E."/>
            <person name="Choi E."/>
            <person name="Lee S.E."/>
            <person name="Jeon J."/>
            <person name="Kim H."/>
            <person name="Choi G."/>
            <person name="Song H."/>
            <person name="Lee J."/>
            <person name="Lee S.C."/>
            <person name="Kwon J.K."/>
            <person name="Lee H.Y."/>
            <person name="Koo N."/>
            <person name="Hong Y."/>
            <person name="Kim R.W."/>
            <person name="Kang W.H."/>
            <person name="Huh J.H."/>
            <person name="Kang B.C."/>
            <person name="Yang T.J."/>
            <person name="Lee Y.H."/>
            <person name="Bennetzen J.L."/>
            <person name="Choi D."/>
        </authorList>
    </citation>
    <scope>NUCLEOTIDE SEQUENCE [LARGE SCALE GENOMIC DNA]</scope>
    <source>
        <strain evidence="2">cv. PBC81</strain>
    </source>
</reference>
<dbReference type="OrthoDB" id="128867at2759"/>
<dbReference type="AlphaFoldDB" id="A0A2G2XPB4"/>
<keyword evidence="2" id="KW-1185">Reference proteome</keyword>
<gene>
    <name evidence="1" type="ORF">CQW23_01687</name>
</gene>
<protein>
    <submittedName>
        <fullName evidence="1">Uncharacterized protein</fullName>
    </submittedName>
</protein>
<organism evidence="1 2">
    <name type="scientific">Capsicum baccatum</name>
    <name type="common">Peruvian pepper</name>
    <dbReference type="NCBI Taxonomy" id="33114"/>
    <lineage>
        <taxon>Eukaryota</taxon>
        <taxon>Viridiplantae</taxon>
        <taxon>Streptophyta</taxon>
        <taxon>Embryophyta</taxon>
        <taxon>Tracheophyta</taxon>
        <taxon>Spermatophyta</taxon>
        <taxon>Magnoliopsida</taxon>
        <taxon>eudicotyledons</taxon>
        <taxon>Gunneridae</taxon>
        <taxon>Pentapetalae</taxon>
        <taxon>asterids</taxon>
        <taxon>lamiids</taxon>
        <taxon>Solanales</taxon>
        <taxon>Solanaceae</taxon>
        <taxon>Solanoideae</taxon>
        <taxon>Capsiceae</taxon>
        <taxon>Capsicum</taxon>
    </lineage>
</organism>
<evidence type="ECO:0000313" key="2">
    <source>
        <dbReference type="Proteomes" id="UP000224567"/>
    </source>
</evidence>
<accession>A0A2G2XPB4</accession>
<comment type="caution">
    <text evidence="1">The sequence shown here is derived from an EMBL/GenBank/DDBJ whole genome shotgun (WGS) entry which is preliminary data.</text>
</comment>
<reference evidence="2" key="2">
    <citation type="journal article" date="2017" name="J. Anim. Genet.">
        <title>Multiple reference genome sequences of hot pepper reveal the massive evolution of plant disease resistance genes by retroduplication.</title>
        <authorList>
            <person name="Kim S."/>
            <person name="Park J."/>
            <person name="Yeom S.-I."/>
            <person name="Kim Y.-M."/>
            <person name="Seo E."/>
            <person name="Kim K.-T."/>
            <person name="Kim M.-S."/>
            <person name="Lee J.M."/>
            <person name="Cheong K."/>
            <person name="Shin H.-S."/>
            <person name="Kim S.-B."/>
            <person name="Han K."/>
            <person name="Lee J."/>
            <person name="Park M."/>
            <person name="Lee H.-A."/>
            <person name="Lee H.-Y."/>
            <person name="Lee Y."/>
            <person name="Oh S."/>
            <person name="Lee J.H."/>
            <person name="Choi E."/>
            <person name="Choi E."/>
            <person name="Lee S.E."/>
            <person name="Jeon J."/>
            <person name="Kim H."/>
            <person name="Choi G."/>
            <person name="Song H."/>
            <person name="Lee J."/>
            <person name="Lee S.-C."/>
            <person name="Kwon J.-K."/>
            <person name="Lee H.-Y."/>
            <person name="Koo N."/>
            <person name="Hong Y."/>
            <person name="Kim R.W."/>
            <person name="Kang W.-H."/>
            <person name="Huh J.H."/>
            <person name="Kang B.-C."/>
            <person name="Yang T.-J."/>
            <person name="Lee Y.-H."/>
            <person name="Bennetzen J.L."/>
            <person name="Choi D."/>
        </authorList>
    </citation>
    <scope>NUCLEOTIDE SEQUENCE [LARGE SCALE GENOMIC DNA]</scope>
    <source>
        <strain evidence="2">cv. PBC81</strain>
    </source>
</reference>
<proteinExistence type="predicted"/>
<evidence type="ECO:0000313" key="1">
    <source>
        <dbReference type="EMBL" id="PHT59324.1"/>
    </source>
</evidence>
<dbReference type="Proteomes" id="UP000224567">
    <property type="component" value="Unassembled WGS sequence"/>
</dbReference>
<name>A0A2G2XPB4_CAPBA</name>
<dbReference type="STRING" id="33114.A0A2G2XPB4"/>
<sequence length="90" mass="10150">MTNYNCREKAPAYPDTERNIEKLSYLNLPQIWKYDGTQKVVDSALEHLTIDLNMPEGLLETDILLTGGMNGSLCTRVAFPQKDVEFSPSV</sequence>
<dbReference type="EMBL" id="MLFT02000001">
    <property type="protein sequence ID" value="PHT59324.1"/>
    <property type="molecule type" value="Genomic_DNA"/>
</dbReference>